<evidence type="ECO:0000313" key="3">
    <source>
        <dbReference type="Proteomes" id="UP000199515"/>
    </source>
</evidence>
<dbReference type="OrthoDB" id="3636264at2"/>
<reference evidence="2 3" key="1">
    <citation type="submission" date="2016-10" db="EMBL/GenBank/DDBJ databases">
        <authorList>
            <person name="de Groot N.N."/>
        </authorList>
    </citation>
    <scope>NUCLEOTIDE SEQUENCE [LARGE SCALE GENOMIC DNA]</scope>
    <source>
        <strain evidence="2 3">CPCC 202699</strain>
    </source>
</reference>
<name>A0A1H3K688_9PSEU</name>
<feature type="region of interest" description="Disordered" evidence="1">
    <location>
        <begin position="291"/>
        <end position="353"/>
    </location>
</feature>
<dbReference type="AlphaFoldDB" id="A0A1H3K688"/>
<organism evidence="2 3">
    <name type="scientific">Amycolatopsis xylanica</name>
    <dbReference type="NCBI Taxonomy" id="589385"/>
    <lineage>
        <taxon>Bacteria</taxon>
        <taxon>Bacillati</taxon>
        <taxon>Actinomycetota</taxon>
        <taxon>Actinomycetes</taxon>
        <taxon>Pseudonocardiales</taxon>
        <taxon>Pseudonocardiaceae</taxon>
        <taxon>Amycolatopsis</taxon>
    </lineage>
</organism>
<accession>A0A1H3K688</accession>
<dbReference type="STRING" id="589385.SAMN05421504_105671"/>
<proteinExistence type="predicted"/>
<feature type="compositionally biased region" description="Basic and acidic residues" evidence="1">
    <location>
        <begin position="312"/>
        <end position="342"/>
    </location>
</feature>
<protein>
    <submittedName>
        <fullName evidence="2">Uncharacterized protein</fullName>
    </submittedName>
</protein>
<sequence>MDDDYFGALDEDVETKGWGADSRKDRVKLMEGLEGDMREGCETALNALERLRFSDIMFGVDEWYDKAQKDIANVFHEFDDAEIENDAKDSLQGMINDLDKVWRTLQDDSRAELDQAEKRMEYWRGEAANTVKAYIKGLADAYTRVESKITVLEADVVAAREAIASAREDLCTLAKAYDEQAEQFVKDAEEAHDAKLYKVFAGAFAGAIAGLLTVATAGVAAPAGAAIFTAANGALVAGNAAGSAIGAAVGLIGEPSGKSGMELHSNFMKSVGKIREAAAEAASTLADRIGNDMKDLPRIPPPPDVSPGDTFDPSKFETDRTSKETEKRVRDSNTDISPDGRTHSGPMELGTLD</sequence>
<dbReference type="EMBL" id="FNON01000005">
    <property type="protein sequence ID" value="SDY47696.1"/>
    <property type="molecule type" value="Genomic_DNA"/>
</dbReference>
<keyword evidence="3" id="KW-1185">Reference proteome</keyword>
<dbReference type="RefSeq" id="WP_091293034.1">
    <property type="nucleotide sequence ID" value="NZ_FNON01000005.1"/>
</dbReference>
<evidence type="ECO:0000256" key="1">
    <source>
        <dbReference type="SAM" id="MobiDB-lite"/>
    </source>
</evidence>
<evidence type="ECO:0000313" key="2">
    <source>
        <dbReference type="EMBL" id="SDY47696.1"/>
    </source>
</evidence>
<gene>
    <name evidence="2" type="ORF">SAMN05421504_105671</name>
</gene>
<dbReference type="Proteomes" id="UP000199515">
    <property type="component" value="Unassembled WGS sequence"/>
</dbReference>